<reference evidence="3" key="1">
    <citation type="journal article" date="2020" name="mSystems">
        <title>Genome- and Community-Level Interaction Insights into Carbon Utilization and Element Cycling Functions of Hydrothermarchaeota in Hydrothermal Sediment.</title>
        <authorList>
            <person name="Zhou Z."/>
            <person name="Liu Y."/>
            <person name="Xu W."/>
            <person name="Pan J."/>
            <person name="Luo Z.H."/>
            <person name="Li M."/>
        </authorList>
    </citation>
    <scope>NUCLEOTIDE SEQUENCE [LARGE SCALE GENOMIC DNA]</scope>
    <source>
        <strain evidence="3">SpSt-605</strain>
    </source>
</reference>
<proteinExistence type="inferred from homology"/>
<organism evidence="3">
    <name type="scientific">Caldimicrobium thiodismutans</name>
    <dbReference type="NCBI Taxonomy" id="1653476"/>
    <lineage>
        <taxon>Bacteria</taxon>
        <taxon>Pseudomonadati</taxon>
        <taxon>Thermodesulfobacteriota</taxon>
        <taxon>Thermodesulfobacteria</taxon>
        <taxon>Thermodesulfobacteriales</taxon>
        <taxon>Thermodesulfobacteriaceae</taxon>
        <taxon>Caldimicrobium</taxon>
    </lineage>
</organism>
<evidence type="ECO:0000256" key="2">
    <source>
        <dbReference type="ARBA" id="ARBA00022833"/>
    </source>
</evidence>
<dbReference type="AlphaFoldDB" id="A0A832LXR6"/>
<dbReference type="EMBL" id="DSZU01000094">
    <property type="protein sequence ID" value="HGV55510.1"/>
    <property type="molecule type" value="Genomic_DNA"/>
</dbReference>
<dbReference type="PANTHER" id="PTHR36150">
    <property type="entry name" value="DNA GYRASE INHIBITOR YACG"/>
    <property type="match status" value="1"/>
</dbReference>
<evidence type="ECO:0000256" key="1">
    <source>
        <dbReference type="ARBA" id="ARBA00022723"/>
    </source>
</evidence>
<dbReference type="Pfam" id="PF03884">
    <property type="entry name" value="YacG"/>
    <property type="match status" value="1"/>
</dbReference>
<sequence>MAGSLKKVKCPICGKKALWDDNPHRPFCSRECKLADLYNWLSEVYKISLPEKGGEVQRLYGESEG</sequence>
<evidence type="ECO:0000313" key="3">
    <source>
        <dbReference type="EMBL" id="HGV55510.1"/>
    </source>
</evidence>
<protein>
    <submittedName>
        <fullName evidence="3">DNA gyrase inhibitor YacG</fullName>
    </submittedName>
</protein>
<dbReference type="GO" id="GO:0006355">
    <property type="term" value="P:regulation of DNA-templated transcription"/>
    <property type="evidence" value="ECO:0007669"/>
    <property type="project" value="InterPro"/>
</dbReference>
<dbReference type="GO" id="GO:0008270">
    <property type="term" value="F:zinc ion binding"/>
    <property type="evidence" value="ECO:0007669"/>
    <property type="project" value="InterPro"/>
</dbReference>
<name>A0A832LXR6_9BACT</name>
<dbReference type="InterPro" id="IPR013088">
    <property type="entry name" value="Znf_NHR/GATA"/>
</dbReference>
<comment type="caution">
    <text evidence="3">The sequence shown here is derived from an EMBL/GenBank/DDBJ whole genome shotgun (WGS) entry which is preliminary data.</text>
</comment>
<dbReference type="InterPro" id="IPR005584">
    <property type="entry name" value="DNA_gyrase_inhibitor_YacG"/>
</dbReference>
<dbReference type="PANTHER" id="PTHR36150:SF1">
    <property type="entry name" value="DNA GYRASE INHIBITOR YACG"/>
    <property type="match status" value="1"/>
</dbReference>
<accession>A0A832LXR6</accession>
<keyword evidence="1" id="KW-0479">Metal-binding</keyword>
<dbReference type="HAMAP" id="MF_00649">
    <property type="entry name" value="DNA_gyrase_inhibitor_YacG"/>
    <property type="match status" value="1"/>
</dbReference>
<gene>
    <name evidence="3" type="primary">yacG</name>
    <name evidence="3" type="ORF">ENT73_05435</name>
</gene>
<keyword evidence="2" id="KW-0862">Zinc</keyword>
<dbReference type="Gene3D" id="3.30.50.10">
    <property type="entry name" value="Erythroid Transcription Factor GATA-1, subunit A"/>
    <property type="match status" value="1"/>
</dbReference>
<dbReference type="SUPFAM" id="SSF57716">
    <property type="entry name" value="Glucocorticoid receptor-like (DNA-binding domain)"/>
    <property type="match status" value="1"/>
</dbReference>